<dbReference type="AlphaFoldDB" id="A0A974P2J8"/>
<name>A0A974P2J8_9CAUL</name>
<sequence>MVTGGGVVQHVLEAVEIGHHLAAQGLVGEQAARQAARGGRRQLADHLAGAVDILHLDGGADLVDAAPGQQGDGIDAHGGDLGGQHLFQAGLAGRAALVDGGQQVLPGPFV</sequence>
<accession>A0A974P2J8</accession>
<gene>
    <name evidence="1" type="ORF">JKL49_19700</name>
</gene>
<organism evidence="1">
    <name type="scientific">Phenylobacterium glaciei</name>
    <dbReference type="NCBI Taxonomy" id="2803784"/>
    <lineage>
        <taxon>Bacteria</taxon>
        <taxon>Pseudomonadati</taxon>
        <taxon>Pseudomonadota</taxon>
        <taxon>Alphaproteobacteria</taxon>
        <taxon>Caulobacterales</taxon>
        <taxon>Caulobacteraceae</taxon>
        <taxon>Phenylobacterium</taxon>
    </lineage>
</organism>
<proteinExistence type="predicted"/>
<protein>
    <submittedName>
        <fullName evidence="1">Uncharacterized protein</fullName>
    </submittedName>
</protein>
<dbReference type="EMBL" id="CP068570">
    <property type="protein sequence ID" value="QQZ49290.1"/>
    <property type="molecule type" value="Genomic_DNA"/>
</dbReference>
<reference evidence="1" key="1">
    <citation type="submission" date="2021-01" db="EMBL/GenBank/DDBJ databases">
        <title>Genome sequence of Phenylobacterium sp. 20VBR1 isolated from a valley glaceir, Ny-Alesund, Svalbard.</title>
        <authorList>
            <person name="Thomas F.A."/>
            <person name="Krishnan K.P."/>
            <person name="Sinha R.K."/>
        </authorList>
    </citation>
    <scope>NUCLEOTIDE SEQUENCE</scope>
    <source>
        <strain evidence="1">20VBR1</strain>
    </source>
</reference>
<evidence type="ECO:0000313" key="1">
    <source>
        <dbReference type="EMBL" id="QQZ49290.1"/>
    </source>
</evidence>